<dbReference type="SUPFAM" id="SSF56935">
    <property type="entry name" value="Porins"/>
    <property type="match status" value="1"/>
</dbReference>
<dbReference type="InterPro" id="IPR000531">
    <property type="entry name" value="Beta-barrel_TonB"/>
</dbReference>
<dbReference type="EMBL" id="JAVRIC010000001">
    <property type="protein sequence ID" value="MDT0495989.1"/>
    <property type="molecule type" value="Genomic_DNA"/>
</dbReference>
<feature type="region of interest" description="Disordered" evidence="10">
    <location>
        <begin position="274"/>
        <end position="296"/>
    </location>
</feature>
<dbReference type="Pfam" id="PF00593">
    <property type="entry name" value="TonB_dep_Rec_b-barrel"/>
    <property type="match status" value="1"/>
</dbReference>
<dbReference type="PANTHER" id="PTHR30069:SF40">
    <property type="entry name" value="TONB-DEPENDENT RECEPTOR NMB0964-RELATED"/>
    <property type="match status" value="1"/>
</dbReference>
<keyword evidence="7 8" id="KW-0998">Cell outer membrane</keyword>
<protein>
    <submittedName>
        <fullName evidence="14">TonB-dependent receptor</fullName>
    </submittedName>
</protein>
<dbReference type="Pfam" id="PF07715">
    <property type="entry name" value="Plug"/>
    <property type="match status" value="1"/>
</dbReference>
<name>A0ABU2WEE2_9GAMM</name>
<feature type="compositionally biased region" description="Acidic residues" evidence="10">
    <location>
        <begin position="279"/>
        <end position="288"/>
    </location>
</feature>
<dbReference type="Gene3D" id="2.170.130.10">
    <property type="entry name" value="TonB-dependent receptor, plug domain"/>
    <property type="match status" value="1"/>
</dbReference>
<dbReference type="InterPro" id="IPR012910">
    <property type="entry name" value="Plug_dom"/>
</dbReference>
<evidence type="ECO:0000256" key="5">
    <source>
        <dbReference type="ARBA" id="ARBA00023077"/>
    </source>
</evidence>
<keyword evidence="6 8" id="KW-0472">Membrane</keyword>
<evidence type="ECO:0000313" key="14">
    <source>
        <dbReference type="EMBL" id="MDT0495989.1"/>
    </source>
</evidence>
<gene>
    <name evidence="14" type="ORF">RM530_01230</name>
</gene>
<dbReference type="Gene3D" id="2.40.170.20">
    <property type="entry name" value="TonB-dependent receptor, beta-barrel domain"/>
    <property type="match status" value="1"/>
</dbReference>
<evidence type="ECO:0000259" key="13">
    <source>
        <dbReference type="Pfam" id="PF07715"/>
    </source>
</evidence>
<dbReference type="InterPro" id="IPR036942">
    <property type="entry name" value="Beta-barrel_TonB_sf"/>
</dbReference>
<keyword evidence="11" id="KW-0732">Signal</keyword>
<sequence length="721" mass="77665">MHPRHSAVTLGLLAALSAVTANAQSNPANTPTSDADDTTRLETIIVESGPFGGRGGDELTRPVDVIYGDALARKNKATIGDLLSEEPGVANSGFGPGVGHPVIRGQSGPRVSILQNGIGSMDASSVSADHAVALDPGGAEQVEIIKGPATLIYGSGAIGGIINVVDDRLPDEISRGLSGAGDFSFADNADERDGSLKLGYGTDAVQFNASYGYRRADDFEIPGYADADGEGERGVLENSDVDTQSGSASVSWITPKHVLGFAVSRFDTLYGVPGHEHGDDEGDEGVTEEEGKGTHIDLDQTRYDLRGDWIEPFAGLEKIKLRAGYNDYEHAEIEGSGEVGTLFKNKAYEARVELLHLAVAGWHGEVGSQLSHRDFKAIGEEALVPPTIARNLGLFVVEEHRFGDGHRLELGARVERASAEANGTQPNTDATLPDLDFTPLSLSAGSVFALGHDYHLRFNLARSQRAPTTEELYSFGAHEGTKAYERGDVDLDVETSNNVELSLERHHGRFRSSASVYYNRIDDYIYEKPVDLGLNVDGSGTASSDGIADRVDDEGHFDPDGELVLYDYEQSRATFYGLEAQAEYALLQQGPFKLDGRIFFDTVRGELDGGRDLPRITPSRLGGGLDASFRQWSASLALTHVDEQDRVAALETETEGYTLLSADLGYRLRYGTGMATFYLRGRNLLDEEAREHTSFLKDLAPLTGRTLMAGVRFEFAGVQGL</sequence>
<dbReference type="PROSITE" id="PS52016">
    <property type="entry name" value="TONB_DEPENDENT_REC_3"/>
    <property type="match status" value="1"/>
</dbReference>
<accession>A0ABU2WEE2</accession>
<keyword evidence="5 9" id="KW-0798">TonB box</keyword>
<comment type="subcellular location">
    <subcellularLocation>
        <location evidence="1 8">Cell outer membrane</location>
        <topology evidence="1 8">Multi-pass membrane protein</topology>
    </subcellularLocation>
</comment>
<feature type="signal peptide" evidence="11">
    <location>
        <begin position="1"/>
        <end position="23"/>
    </location>
</feature>
<evidence type="ECO:0000256" key="2">
    <source>
        <dbReference type="ARBA" id="ARBA00022448"/>
    </source>
</evidence>
<evidence type="ECO:0000256" key="7">
    <source>
        <dbReference type="ARBA" id="ARBA00023237"/>
    </source>
</evidence>
<evidence type="ECO:0000256" key="10">
    <source>
        <dbReference type="SAM" id="MobiDB-lite"/>
    </source>
</evidence>
<evidence type="ECO:0000256" key="9">
    <source>
        <dbReference type="RuleBase" id="RU003357"/>
    </source>
</evidence>
<organism evidence="14 15">
    <name type="scientific">Banduia mediterranea</name>
    <dbReference type="NCBI Taxonomy" id="3075609"/>
    <lineage>
        <taxon>Bacteria</taxon>
        <taxon>Pseudomonadati</taxon>
        <taxon>Pseudomonadota</taxon>
        <taxon>Gammaproteobacteria</taxon>
        <taxon>Nevskiales</taxon>
        <taxon>Algiphilaceae</taxon>
        <taxon>Banduia</taxon>
    </lineage>
</organism>
<dbReference type="InterPro" id="IPR039426">
    <property type="entry name" value="TonB-dep_rcpt-like"/>
</dbReference>
<feature type="domain" description="TonB-dependent receptor-like beta-barrel" evidence="12">
    <location>
        <begin position="280"/>
        <end position="684"/>
    </location>
</feature>
<evidence type="ECO:0000256" key="6">
    <source>
        <dbReference type="ARBA" id="ARBA00023136"/>
    </source>
</evidence>
<comment type="similarity">
    <text evidence="8 9">Belongs to the TonB-dependent receptor family.</text>
</comment>
<proteinExistence type="inferred from homology"/>
<evidence type="ECO:0000256" key="11">
    <source>
        <dbReference type="SAM" id="SignalP"/>
    </source>
</evidence>
<evidence type="ECO:0000313" key="15">
    <source>
        <dbReference type="Proteomes" id="UP001254608"/>
    </source>
</evidence>
<keyword evidence="3 8" id="KW-1134">Transmembrane beta strand</keyword>
<feature type="chain" id="PRO_5046196142" evidence="11">
    <location>
        <begin position="24"/>
        <end position="721"/>
    </location>
</feature>
<keyword evidence="4 8" id="KW-0812">Transmembrane</keyword>
<keyword evidence="2 8" id="KW-0813">Transport</keyword>
<dbReference type="RefSeq" id="WP_311363380.1">
    <property type="nucleotide sequence ID" value="NZ_JAVRIC010000001.1"/>
</dbReference>
<evidence type="ECO:0000256" key="3">
    <source>
        <dbReference type="ARBA" id="ARBA00022452"/>
    </source>
</evidence>
<dbReference type="PANTHER" id="PTHR30069">
    <property type="entry name" value="TONB-DEPENDENT OUTER MEMBRANE RECEPTOR"/>
    <property type="match status" value="1"/>
</dbReference>
<evidence type="ECO:0000256" key="1">
    <source>
        <dbReference type="ARBA" id="ARBA00004571"/>
    </source>
</evidence>
<dbReference type="InterPro" id="IPR037066">
    <property type="entry name" value="Plug_dom_sf"/>
</dbReference>
<comment type="caution">
    <text evidence="14">The sequence shown here is derived from an EMBL/GenBank/DDBJ whole genome shotgun (WGS) entry which is preliminary data.</text>
</comment>
<keyword evidence="14" id="KW-0675">Receptor</keyword>
<evidence type="ECO:0000256" key="4">
    <source>
        <dbReference type="ARBA" id="ARBA00022692"/>
    </source>
</evidence>
<dbReference type="Proteomes" id="UP001254608">
    <property type="component" value="Unassembled WGS sequence"/>
</dbReference>
<evidence type="ECO:0000256" key="8">
    <source>
        <dbReference type="PROSITE-ProRule" id="PRU01360"/>
    </source>
</evidence>
<keyword evidence="15" id="KW-1185">Reference proteome</keyword>
<evidence type="ECO:0000259" key="12">
    <source>
        <dbReference type="Pfam" id="PF00593"/>
    </source>
</evidence>
<reference evidence="14 15" key="1">
    <citation type="submission" date="2023-09" db="EMBL/GenBank/DDBJ databases">
        <authorList>
            <person name="Rey-Velasco X."/>
        </authorList>
    </citation>
    <scope>NUCLEOTIDE SEQUENCE [LARGE SCALE GENOMIC DNA]</scope>
    <source>
        <strain evidence="14 15">W345</strain>
    </source>
</reference>
<feature type="domain" description="TonB-dependent receptor plug" evidence="13">
    <location>
        <begin position="58"/>
        <end position="161"/>
    </location>
</feature>